<dbReference type="RefSeq" id="WP_115372624.1">
    <property type="nucleotide sequence ID" value="NZ_QASA01000001.1"/>
</dbReference>
<sequence length="593" mass="66917">MAAATVSNLGSDQKTLTQIRLKGSFTYDGTGTHCPFYVAFRVRVKNTLDWTLPWVYPPQSQSDYTTCNFGANSVQFQGVFQFPANPAAEYEFQPIVMAQDFTLGIYREGPFDYFTTTGGVGPVCDLSPGSVTATTVPCSATNYADGSITITTTSSEPHEFACVIPFTSINNWQDSPTFAGLEARAYTIYVRHKANHDCIGSGNKTLGVAPPEEETEEPPVVPVTSTGLYFSLNPILEVIGAAPEIVENSEVVLELSVESEHYKGDFQPVIARRRFLTNDSANFDLNLLLHSFLNKALDLPYLQAASIATRRVKQGILNYSFQTAFVDPVTKVIGAYTKSPVYTVVKGGLPLQDWTRLNFFGYLQEKKSFLTWLPKTKTIGPDQPEFLYWLNQSNTNDFIIERKYIGVVTTTYKENFALDTSSPINTLISIPVKLEAVPAHVKRIEIRLLNSNQEAISETRTFKIDRSFRRYEKFFLYENAFGVWETLRTTGPQELAIDGKDEISISGNDLQSVFAQDMQRRIKQSSGLHTPEEQEYLQGFVFSKRRYEIKGEDLLPIILQKRSYTFEPDSRRPTGYFFEYDYAYTPFTYSHLN</sequence>
<gene>
    <name evidence="1" type="ORF">AHMF7616_01895</name>
</gene>
<organism evidence="1 2">
    <name type="scientific">Adhaeribacter pallidiroseus</name>
    <dbReference type="NCBI Taxonomy" id="2072847"/>
    <lineage>
        <taxon>Bacteria</taxon>
        <taxon>Pseudomonadati</taxon>
        <taxon>Bacteroidota</taxon>
        <taxon>Cytophagia</taxon>
        <taxon>Cytophagales</taxon>
        <taxon>Hymenobacteraceae</taxon>
        <taxon>Adhaeribacter</taxon>
    </lineage>
</organism>
<evidence type="ECO:0000313" key="2">
    <source>
        <dbReference type="Proteomes" id="UP000253919"/>
    </source>
</evidence>
<dbReference type="AlphaFoldDB" id="A0A369QED8"/>
<reference evidence="1 2" key="1">
    <citation type="submission" date="2018-04" db="EMBL/GenBank/DDBJ databases">
        <title>Adhaeribacter sp. HMF7616 genome sequencing and assembly.</title>
        <authorList>
            <person name="Kang H."/>
            <person name="Kang J."/>
            <person name="Cha I."/>
            <person name="Kim H."/>
            <person name="Joh K."/>
        </authorList>
    </citation>
    <scope>NUCLEOTIDE SEQUENCE [LARGE SCALE GENOMIC DNA]</scope>
    <source>
        <strain evidence="1 2">HMF7616</strain>
    </source>
</reference>
<dbReference type="OrthoDB" id="1488462at2"/>
<accession>A0A369QED8</accession>
<proteinExistence type="predicted"/>
<keyword evidence="2" id="KW-1185">Reference proteome</keyword>
<name>A0A369QED8_9BACT</name>
<comment type="caution">
    <text evidence="1">The sequence shown here is derived from an EMBL/GenBank/DDBJ whole genome shotgun (WGS) entry which is preliminary data.</text>
</comment>
<evidence type="ECO:0000313" key="1">
    <source>
        <dbReference type="EMBL" id="RDC63293.1"/>
    </source>
</evidence>
<dbReference type="EMBL" id="QASA01000001">
    <property type="protein sequence ID" value="RDC63293.1"/>
    <property type="molecule type" value="Genomic_DNA"/>
</dbReference>
<dbReference type="Proteomes" id="UP000253919">
    <property type="component" value="Unassembled WGS sequence"/>
</dbReference>
<protein>
    <submittedName>
        <fullName evidence="1">Uncharacterized protein</fullName>
    </submittedName>
</protein>